<dbReference type="SMART" id="SM00342">
    <property type="entry name" value="HTH_ARAC"/>
    <property type="match status" value="1"/>
</dbReference>
<dbReference type="GeneID" id="97181317"/>
<dbReference type="GO" id="GO:0003700">
    <property type="term" value="F:DNA-binding transcription factor activity"/>
    <property type="evidence" value="ECO:0007669"/>
    <property type="project" value="InterPro"/>
</dbReference>
<dbReference type="Pfam" id="PF02311">
    <property type="entry name" value="AraC_binding"/>
    <property type="match status" value="1"/>
</dbReference>
<dbReference type="SUPFAM" id="SSF46689">
    <property type="entry name" value="Homeodomain-like"/>
    <property type="match status" value="1"/>
</dbReference>
<accession>A0A2X2L7S7</accession>
<organism evidence="4 5">
    <name type="scientific">Sphingobacterium multivorum</name>
    <dbReference type="NCBI Taxonomy" id="28454"/>
    <lineage>
        <taxon>Bacteria</taxon>
        <taxon>Pseudomonadati</taxon>
        <taxon>Bacteroidota</taxon>
        <taxon>Sphingobacteriia</taxon>
        <taxon>Sphingobacteriales</taxon>
        <taxon>Sphingobacteriaceae</taxon>
        <taxon>Sphingobacterium</taxon>
    </lineage>
</organism>
<keyword evidence="2" id="KW-0238">DNA-binding</keyword>
<evidence type="ECO:0000256" key="3">
    <source>
        <dbReference type="ARBA" id="ARBA00023163"/>
    </source>
</evidence>
<name>A0A2X2L7S7_SPHMU</name>
<dbReference type="GO" id="GO:0043565">
    <property type="term" value="F:sequence-specific DNA binding"/>
    <property type="evidence" value="ECO:0007669"/>
    <property type="project" value="InterPro"/>
</dbReference>
<dbReference type="PANTHER" id="PTHR43280">
    <property type="entry name" value="ARAC-FAMILY TRANSCRIPTIONAL REGULATOR"/>
    <property type="match status" value="1"/>
</dbReference>
<dbReference type="RefSeq" id="WP_172462362.1">
    <property type="nucleotide sequence ID" value="NZ_CP069793.1"/>
</dbReference>
<evidence type="ECO:0000256" key="2">
    <source>
        <dbReference type="ARBA" id="ARBA00023125"/>
    </source>
</evidence>
<dbReference type="EMBL" id="UAUU01000008">
    <property type="protein sequence ID" value="SPZ85310.1"/>
    <property type="molecule type" value="Genomic_DNA"/>
</dbReference>
<gene>
    <name evidence="4" type="primary">btr_2</name>
    <name evidence="4" type="ORF">NCTC11343_01871</name>
</gene>
<dbReference type="PROSITE" id="PS00041">
    <property type="entry name" value="HTH_ARAC_FAMILY_1"/>
    <property type="match status" value="1"/>
</dbReference>
<sequence>MRKKQFEPLRISEFIEDSFHLPPHEQNYYELVYIRSGKGTHVINRFELNYERGDVFLISPADKHYFNIEEKTHFLFILFTDTYFLQNKRNQKRYAWIMELMNDRGLKERKLDMDEHYRLIYTHILEAVRLYSHTTVSEHSDWLFDQLVAIFGLFKEIAETQRLPQQHELYVDRSISAYIHQHIFSPEQLQVSLLAQKFNIAPSYFGTYFKKNFGSSLRAYINTYRIELIENRLKSKDYTLKQIAAELGFTDESHLSHFYKRARGFSPLHYRTQRTK</sequence>
<dbReference type="InterPro" id="IPR018060">
    <property type="entry name" value="HTH_AraC"/>
</dbReference>
<dbReference type="InterPro" id="IPR009057">
    <property type="entry name" value="Homeodomain-like_sf"/>
</dbReference>
<dbReference type="PROSITE" id="PS01124">
    <property type="entry name" value="HTH_ARAC_FAMILY_2"/>
    <property type="match status" value="1"/>
</dbReference>
<dbReference type="Proteomes" id="UP000251241">
    <property type="component" value="Unassembled WGS sequence"/>
</dbReference>
<dbReference type="InterPro" id="IPR037923">
    <property type="entry name" value="HTH-like"/>
</dbReference>
<dbReference type="InterPro" id="IPR014710">
    <property type="entry name" value="RmlC-like_jellyroll"/>
</dbReference>
<keyword evidence="3" id="KW-0804">Transcription</keyword>
<proteinExistence type="predicted"/>
<evidence type="ECO:0000313" key="4">
    <source>
        <dbReference type="EMBL" id="SPZ85310.1"/>
    </source>
</evidence>
<dbReference type="InterPro" id="IPR003313">
    <property type="entry name" value="AraC-bd"/>
</dbReference>
<dbReference type="InterPro" id="IPR018062">
    <property type="entry name" value="HTH_AraC-typ_CS"/>
</dbReference>
<keyword evidence="1" id="KW-0805">Transcription regulation</keyword>
<dbReference type="Gene3D" id="1.10.10.60">
    <property type="entry name" value="Homeodomain-like"/>
    <property type="match status" value="2"/>
</dbReference>
<dbReference type="AlphaFoldDB" id="A0A2X2L7S7"/>
<dbReference type="Gene3D" id="2.60.120.10">
    <property type="entry name" value="Jelly Rolls"/>
    <property type="match status" value="1"/>
</dbReference>
<dbReference type="Pfam" id="PF12833">
    <property type="entry name" value="HTH_18"/>
    <property type="match status" value="1"/>
</dbReference>
<evidence type="ECO:0000313" key="5">
    <source>
        <dbReference type="Proteomes" id="UP000251241"/>
    </source>
</evidence>
<dbReference type="SUPFAM" id="SSF51215">
    <property type="entry name" value="Regulatory protein AraC"/>
    <property type="match status" value="1"/>
</dbReference>
<protein>
    <submittedName>
        <fullName evidence="4">Bacillibactin transport regulator</fullName>
    </submittedName>
</protein>
<reference evidence="4 5" key="1">
    <citation type="submission" date="2018-06" db="EMBL/GenBank/DDBJ databases">
        <authorList>
            <consortium name="Pathogen Informatics"/>
            <person name="Doyle S."/>
        </authorList>
    </citation>
    <scope>NUCLEOTIDE SEQUENCE [LARGE SCALE GENOMIC DNA]</scope>
    <source>
        <strain evidence="4 5">NCTC11343</strain>
    </source>
</reference>
<evidence type="ECO:0000256" key="1">
    <source>
        <dbReference type="ARBA" id="ARBA00023015"/>
    </source>
</evidence>
<dbReference type="PANTHER" id="PTHR43280:SF10">
    <property type="entry name" value="REGULATORY PROTEIN POCR"/>
    <property type="match status" value="1"/>
</dbReference>